<feature type="modified residue" description="4-aspartylphosphate" evidence="8">
    <location>
        <position position="51"/>
    </location>
</feature>
<evidence type="ECO:0000313" key="12">
    <source>
        <dbReference type="Proteomes" id="UP000465601"/>
    </source>
</evidence>
<dbReference type="PROSITE" id="PS50110">
    <property type="entry name" value="RESPONSE_REGULATORY"/>
    <property type="match status" value="1"/>
</dbReference>
<feature type="domain" description="Response regulatory" evidence="10">
    <location>
        <begin position="3"/>
        <end position="116"/>
    </location>
</feature>
<dbReference type="SUPFAM" id="SSF52172">
    <property type="entry name" value="CheY-like"/>
    <property type="match status" value="1"/>
</dbReference>
<keyword evidence="5" id="KW-0238">DNA-binding</keyword>
<dbReference type="Pfam" id="PF02954">
    <property type="entry name" value="HTH_8"/>
    <property type="match status" value="1"/>
</dbReference>
<dbReference type="OrthoDB" id="9803970at2"/>
<dbReference type="RefSeq" id="WP_151865997.1">
    <property type="nucleotide sequence ID" value="NZ_WBZB01000026.1"/>
</dbReference>
<comment type="caution">
    <text evidence="11">The sequence shown here is derived from an EMBL/GenBank/DDBJ whole genome shotgun (WGS) entry which is preliminary data.</text>
</comment>
<evidence type="ECO:0000259" key="10">
    <source>
        <dbReference type="PROSITE" id="PS50110"/>
    </source>
</evidence>
<dbReference type="PROSITE" id="PS00676">
    <property type="entry name" value="SIGMA54_INTERACT_2"/>
    <property type="match status" value="1"/>
</dbReference>
<organism evidence="11 12">
    <name type="scientific">Alkaliphilus serpentinus</name>
    <dbReference type="NCBI Taxonomy" id="1482731"/>
    <lineage>
        <taxon>Bacteria</taxon>
        <taxon>Bacillati</taxon>
        <taxon>Bacillota</taxon>
        <taxon>Clostridia</taxon>
        <taxon>Peptostreptococcales</taxon>
        <taxon>Natronincolaceae</taxon>
        <taxon>Alkaliphilus</taxon>
    </lineage>
</organism>
<dbReference type="InterPro" id="IPR027417">
    <property type="entry name" value="P-loop_NTPase"/>
</dbReference>
<dbReference type="InterPro" id="IPR058031">
    <property type="entry name" value="AAA_lid_NorR"/>
</dbReference>
<comment type="function">
    <text evidence="7">May play the central regulatory role in sporulation. It may be an element of the effector pathway responsible for the activation of sporulation genes in response to nutritional stress. Spo0A may act in concert with spo0H (a sigma factor) to control the expression of some genes that are critical to the sporulation process.</text>
</comment>
<feature type="domain" description="Sigma-54 factor interaction" evidence="9">
    <location>
        <begin position="141"/>
        <end position="370"/>
    </location>
</feature>
<evidence type="ECO:0000256" key="2">
    <source>
        <dbReference type="ARBA" id="ARBA00022741"/>
    </source>
</evidence>
<dbReference type="SMART" id="SM00448">
    <property type="entry name" value="REC"/>
    <property type="match status" value="1"/>
</dbReference>
<dbReference type="PROSITE" id="PS50045">
    <property type="entry name" value="SIGMA54_INTERACT_4"/>
    <property type="match status" value="1"/>
</dbReference>
<dbReference type="PRINTS" id="PR01590">
    <property type="entry name" value="HTHFIS"/>
</dbReference>
<dbReference type="InterPro" id="IPR002197">
    <property type="entry name" value="HTH_Fis"/>
</dbReference>
<dbReference type="Gene3D" id="1.10.10.60">
    <property type="entry name" value="Homeodomain-like"/>
    <property type="match status" value="1"/>
</dbReference>
<dbReference type="InterPro" id="IPR025943">
    <property type="entry name" value="Sigma_54_int_dom_ATP-bd_2"/>
</dbReference>
<sequence length="453" mass="51530">MNKILIIDDEPSICDSLEFALEDIYKVYSTQNPEDGFEIIQNKDIDVVILDLKIGNIDGLLVLKQIKAIKDEIQVIIMTAYGSIESTVEAIKMGAINYVSKPLNMEELKVFISKALDYTFINSSLSNLKQIVEKEYSINGIIGRSQKLRNVLVTVNKIKDIDTTILITGESGTGKDILAKAIHFGGKRKDEKLEIVNCAAIPSNLLESELFGYEKGAFTGADKKKLGKIELANNGTLFLDEIGEMDMLLQAKILRVVEDTEIIPLGGENPKKVDVRIIAATNKDLMEEVRNNRFREDLYYRLNVINIKLPPLRDRKEDIVVLIKYFLDKYNKKFNKNIKGFTNNAINILEGYTYPGNVRELENLLERAVVLTDKEKIDVDDLPEYITSTIRDQLSDKDLVRIKVGISLNQAEKEVILKTLEHFKGNRRKTAECLKISERNLQYKIKQYTESQE</sequence>
<dbReference type="InterPro" id="IPR002078">
    <property type="entry name" value="Sigma_54_int"/>
</dbReference>
<dbReference type="InterPro" id="IPR009057">
    <property type="entry name" value="Homeodomain-like_sf"/>
</dbReference>
<dbReference type="InterPro" id="IPR025944">
    <property type="entry name" value="Sigma_54_int_dom_CS"/>
</dbReference>
<dbReference type="EMBL" id="WBZB01000026">
    <property type="protein sequence ID" value="KAB3529696.1"/>
    <property type="molecule type" value="Genomic_DNA"/>
</dbReference>
<evidence type="ECO:0000256" key="5">
    <source>
        <dbReference type="ARBA" id="ARBA00023125"/>
    </source>
</evidence>
<evidence type="ECO:0000313" key="11">
    <source>
        <dbReference type="EMBL" id="KAB3529696.1"/>
    </source>
</evidence>
<evidence type="ECO:0000256" key="1">
    <source>
        <dbReference type="ARBA" id="ARBA00018672"/>
    </source>
</evidence>
<proteinExistence type="predicted"/>
<dbReference type="InterPro" id="IPR001789">
    <property type="entry name" value="Sig_transdc_resp-reg_receiver"/>
</dbReference>
<evidence type="ECO:0000256" key="3">
    <source>
        <dbReference type="ARBA" id="ARBA00022840"/>
    </source>
</evidence>
<dbReference type="GO" id="GO:0000160">
    <property type="term" value="P:phosphorelay signal transduction system"/>
    <property type="evidence" value="ECO:0007669"/>
    <property type="project" value="InterPro"/>
</dbReference>
<dbReference type="SUPFAM" id="SSF46689">
    <property type="entry name" value="Homeodomain-like"/>
    <property type="match status" value="1"/>
</dbReference>
<name>A0A833HNM0_9FIRM</name>
<dbReference type="GO" id="GO:0043565">
    <property type="term" value="F:sequence-specific DNA binding"/>
    <property type="evidence" value="ECO:0007669"/>
    <property type="project" value="InterPro"/>
</dbReference>
<dbReference type="InterPro" id="IPR003593">
    <property type="entry name" value="AAA+_ATPase"/>
</dbReference>
<protein>
    <recommendedName>
        <fullName evidence="1">Stage 0 sporulation protein A homolog</fullName>
    </recommendedName>
</protein>
<keyword evidence="2" id="KW-0547">Nucleotide-binding</keyword>
<dbReference type="Gene3D" id="3.40.50.300">
    <property type="entry name" value="P-loop containing nucleotide triphosphate hydrolases"/>
    <property type="match status" value="1"/>
</dbReference>
<evidence type="ECO:0000256" key="6">
    <source>
        <dbReference type="ARBA" id="ARBA00023163"/>
    </source>
</evidence>
<dbReference type="Pfam" id="PF00072">
    <property type="entry name" value="Response_reg"/>
    <property type="match status" value="1"/>
</dbReference>
<dbReference type="Pfam" id="PF00158">
    <property type="entry name" value="Sigma54_activat"/>
    <property type="match status" value="1"/>
</dbReference>
<keyword evidence="12" id="KW-1185">Reference proteome</keyword>
<dbReference type="PANTHER" id="PTHR32071">
    <property type="entry name" value="TRANSCRIPTIONAL REGULATORY PROTEIN"/>
    <property type="match status" value="1"/>
</dbReference>
<dbReference type="GO" id="GO:0005524">
    <property type="term" value="F:ATP binding"/>
    <property type="evidence" value="ECO:0007669"/>
    <property type="project" value="UniProtKB-KW"/>
</dbReference>
<keyword evidence="6" id="KW-0804">Transcription</keyword>
<evidence type="ECO:0000256" key="7">
    <source>
        <dbReference type="ARBA" id="ARBA00024867"/>
    </source>
</evidence>
<keyword evidence="4" id="KW-0805">Transcription regulation</keyword>
<dbReference type="InterPro" id="IPR025662">
    <property type="entry name" value="Sigma_54_int_dom_ATP-bd_1"/>
</dbReference>
<keyword evidence="8" id="KW-0597">Phosphoprotein</keyword>
<dbReference type="InterPro" id="IPR011006">
    <property type="entry name" value="CheY-like_superfamily"/>
</dbReference>
<evidence type="ECO:0000259" key="9">
    <source>
        <dbReference type="PROSITE" id="PS50045"/>
    </source>
</evidence>
<dbReference type="Gene3D" id="3.40.50.2300">
    <property type="match status" value="1"/>
</dbReference>
<dbReference type="GO" id="GO:0006355">
    <property type="term" value="P:regulation of DNA-templated transcription"/>
    <property type="evidence" value="ECO:0007669"/>
    <property type="project" value="InterPro"/>
</dbReference>
<dbReference type="Proteomes" id="UP000465601">
    <property type="component" value="Unassembled WGS sequence"/>
</dbReference>
<dbReference type="PROSITE" id="PS00688">
    <property type="entry name" value="SIGMA54_INTERACT_3"/>
    <property type="match status" value="1"/>
</dbReference>
<evidence type="ECO:0000256" key="4">
    <source>
        <dbReference type="ARBA" id="ARBA00023015"/>
    </source>
</evidence>
<dbReference type="SUPFAM" id="SSF52540">
    <property type="entry name" value="P-loop containing nucleoside triphosphate hydrolases"/>
    <property type="match status" value="1"/>
</dbReference>
<evidence type="ECO:0000256" key="8">
    <source>
        <dbReference type="PROSITE-ProRule" id="PRU00169"/>
    </source>
</evidence>
<dbReference type="SMART" id="SM00382">
    <property type="entry name" value="AAA"/>
    <property type="match status" value="1"/>
</dbReference>
<dbReference type="CDD" id="cd00009">
    <property type="entry name" value="AAA"/>
    <property type="match status" value="1"/>
</dbReference>
<keyword evidence="3" id="KW-0067">ATP-binding</keyword>
<dbReference type="Pfam" id="PF25601">
    <property type="entry name" value="AAA_lid_14"/>
    <property type="match status" value="1"/>
</dbReference>
<dbReference type="AlphaFoldDB" id="A0A833HNM0"/>
<reference evidence="11 12" key="1">
    <citation type="submission" date="2019-10" db="EMBL/GenBank/DDBJ databases">
        <title>Alkaliphilus serpentinus sp. nov. and Alkaliphilus pronyensis sp. nov., two novel anaerobic alkaliphilic species isolated from the serpentinized-hosted hydrothermal field of the Prony Bay (New Caledonia).</title>
        <authorList>
            <person name="Postec A."/>
        </authorList>
    </citation>
    <scope>NUCLEOTIDE SEQUENCE [LARGE SCALE GENOMIC DNA]</scope>
    <source>
        <strain evidence="11 12">LacT</strain>
    </source>
</reference>
<accession>A0A833HNM0</accession>
<dbReference type="PROSITE" id="PS00675">
    <property type="entry name" value="SIGMA54_INTERACT_1"/>
    <property type="match status" value="1"/>
</dbReference>
<gene>
    <name evidence="11" type="ORF">F8153_08845</name>
</gene>
<dbReference type="Gene3D" id="1.10.8.60">
    <property type="match status" value="1"/>
</dbReference>
<dbReference type="FunFam" id="3.40.50.300:FF:000006">
    <property type="entry name" value="DNA-binding transcriptional regulator NtrC"/>
    <property type="match status" value="1"/>
</dbReference>